<comment type="caution">
    <text evidence="2">The sequence shown here is derived from an EMBL/GenBank/DDBJ whole genome shotgun (WGS) entry which is preliminary data.</text>
</comment>
<protein>
    <submittedName>
        <fullName evidence="2">Uncharacterized protein</fullName>
    </submittedName>
</protein>
<accession>A0AAE1AEV0</accession>
<feature type="compositionally biased region" description="Acidic residues" evidence="1">
    <location>
        <begin position="232"/>
        <end position="244"/>
    </location>
</feature>
<evidence type="ECO:0000313" key="3">
    <source>
        <dbReference type="Proteomes" id="UP001283361"/>
    </source>
</evidence>
<dbReference type="AlphaFoldDB" id="A0AAE1AEV0"/>
<feature type="compositionally biased region" description="Acidic residues" evidence="1">
    <location>
        <begin position="211"/>
        <end position="226"/>
    </location>
</feature>
<reference evidence="2" key="1">
    <citation type="journal article" date="2023" name="G3 (Bethesda)">
        <title>A reference genome for the long-term kleptoplast-retaining sea slug Elysia crispata morphotype clarki.</title>
        <authorList>
            <person name="Eastman K.E."/>
            <person name="Pendleton A.L."/>
            <person name="Shaikh M.A."/>
            <person name="Suttiyut T."/>
            <person name="Ogas R."/>
            <person name="Tomko P."/>
            <person name="Gavelis G."/>
            <person name="Widhalm J.R."/>
            <person name="Wisecaver J.H."/>
        </authorList>
    </citation>
    <scope>NUCLEOTIDE SEQUENCE</scope>
    <source>
        <strain evidence="2">ECLA1</strain>
    </source>
</reference>
<feature type="region of interest" description="Disordered" evidence="1">
    <location>
        <begin position="138"/>
        <end position="253"/>
    </location>
</feature>
<name>A0AAE1AEV0_9GAST</name>
<evidence type="ECO:0000313" key="2">
    <source>
        <dbReference type="EMBL" id="KAK3786337.1"/>
    </source>
</evidence>
<dbReference type="Proteomes" id="UP001283361">
    <property type="component" value="Unassembled WGS sequence"/>
</dbReference>
<feature type="compositionally biased region" description="Acidic residues" evidence="1">
    <location>
        <begin position="175"/>
        <end position="187"/>
    </location>
</feature>
<feature type="compositionally biased region" description="Basic and acidic residues" evidence="1">
    <location>
        <begin position="141"/>
        <end position="161"/>
    </location>
</feature>
<gene>
    <name evidence="2" type="ORF">RRG08_022960</name>
</gene>
<sequence length="285" mass="33021">MCSAILSILLMRESEKQRLPPPPFTRRPGLSVTPPTVQSEGRFCDVFSHWEHRGAWRRTLQIRKHQPQKVSYCREPMSAEKLKRRLRQDGYRVQANNVEIDLCSFSKSRWTFNMCPSAPADDVEVDGAKNGSNRVVVARTRSAEEQKIHNESSGVDGKKNDNDDDDDKDDVYTDDKDDDDDDNDDKDDVYTDDKDDDDDDNDDKDDVYTDDKDDDDDDDDDNDDKDDVYTDDKDDDDDDNDDKDDVYTDDKDDHDEKVLQLDFWYLSHQSPTTRLLVSESSESYN</sequence>
<proteinExistence type="predicted"/>
<feature type="compositionally biased region" description="Acidic residues" evidence="1">
    <location>
        <begin position="193"/>
        <end position="205"/>
    </location>
</feature>
<evidence type="ECO:0000256" key="1">
    <source>
        <dbReference type="SAM" id="MobiDB-lite"/>
    </source>
</evidence>
<keyword evidence="3" id="KW-1185">Reference proteome</keyword>
<organism evidence="2 3">
    <name type="scientific">Elysia crispata</name>
    <name type="common">lettuce slug</name>
    <dbReference type="NCBI Taxonomy" id="231223"/>
    <lineage>
        <taxon>Eukaryota</taxon>
        <taxon>Metazoa</taxon>
        <taxon>Spiralia</taxon>
        <taxon>Lophotrochozoa</taxon>
        <taxon>Mollusca</taxon>
        <taxon>Gastropoda</taxon>
        <taxon>Heterobranchia</taxon>
        <taxon>Euthyneura</taxon>
        <taxon>Panpulmonata</taxon>
        <taxon>Sacoglossa</taxon>
        <taxon>Placobranchoidea</taxon>
        <taxon>Plakobranchidae</taxon>
        <taxon>Elysia</taxon>
    </lineage>
</organism>
<dbReference type="EMBL" id="JAWDGP010001973">
    <property type="protein sequence ID" value="KAK3786337.1"/>
    <property type="molecule type" value="Genomic_DNA"/>
</dbReference>